<dbReference type="AlphaFoldDB" id="A0A5C5VJN8"/>
<accession>A0A5C5VJN8</accession>
<proteinExistence type="predicted"/>
<evidence type="ECO:0008006" key="3">
    <source>
        <dbReference type="Google" id="ProtNLM"/>
    </source>
</evidence>
<organism evidence="1 2">
    <name type="scientific">Blastopirellula retiformator</name>
    <dbReference type="NCBI Taxonomy" id="2527970"/>
    <lineage>
        <taxon>Bacteria</taxon>
        <taxon>Pseudomonadati</taxon>
        <taxon>Planctomycetota</taxon>
        <taxon>Planctomycetia</taxon>
        <taxon>Pirellulales</taxon>
        <taxon>Pirellulaceae</taxon>
        <taxon>Blastopirellula</taxon>
    </lineage>
</organism>
<dbReference type="InterPro" id="IPR025560">
    <property type="entry name" value="Imm22"/>
</dbReference>
<dbReference type="EMBL" id="SJPF01000001">
    <property type="protein sequence ID" value="TWT38818.1"/>
    <property type="molecule type" value="Genomic_DNA"/>
</dbReference>
<reference evidence="1 2" key="1">
    <citation type="submission" date="2019-02" db="EMBL/GenBank/DDBJ databases">
        <title>Deep-cultivation of Planctomycetes and their phenomic and genomic characterization uncovers novel biology.</title>
        <authorList>
            <person name="Wiegand S."/>
            <person name="Jogler M."/>
            <person name="Boedeker C."/>
            <person name="Pinto D."/>
            <person name="Vollmers J."/>
            <person name="Rivas-Marin E."/>
            <person name="Kohn T."/>
            <person name="Peeters S.H."/>
            <person name="Heuer A."/>
            <person name="Rast P."/>
            <person name="Oberbeckmann S."/>
            <person name="Bunk B."/>
            <person name="Jeske O."/>
            <person name="Meyerdierks A."/>
            <person name="Storesund J.E."/>
            <person name="Kallscheuer N."/>
            <person name="Luecker S."/>
            <person name="Lage O.M."/>
            <person name="Pohl T."/>
            <person name="Merkel B.J."/>
            <person name="Hornburger P."/>
            <person name="Mueller R.-W."/>
            <person name="Bruemmer F."/>
            <person name="Labrenz M."/>
            <person name="Spormann A.M."/>
            <person name="Op Den Camp H."/>
            <person name="Overmann J."/>
            <person name="Amann R."/>
            <person name="Jetten M.S.M."/>
            <person name="Mascher T."/>
            <person name="Medema M.H."/>
            <person name="Devos D.P."/>
            <person name="Kaster A.-K."/>
            <person name="Ovreas L."/>
            <person name="Rohde M."/>
            <person name="Galperin M.Y."/>
            <person name="Jogler C."/>
        </authorList>
    </citation>
    <scope>NUCLEOTIDE SEQUENCE [LARGE SCALE GENOMIC DNA]</scope>
    <source>
        <strain evidence="1 2">Enr8</strain>
    </source>
</reference>
<dbReference type="Pfam" id="PF14112">
    <property type="entry name" value="DUF4284"/>
    <property type="match status" value="1"/>
</dbReference>
<dbReference type="Proteomes" id="UP000318878">
    <property type="component" value="Unassembled WGS sequence"/>
</dbReference>
<dbReference type="OrthoDB" id="1452552at2"/>
<keyword evidence="2" id="KW-1185">Reference proteome</keyword>
<evidence type="ECO:0000313" key="2">
    <source>
        <dbReference type="Proteomes" id="UP000318878"/>
    </source>
</evidence>
<sequence>MREDGFVSLWLGVAPDADALSDYVALTYDEDGEVIPSLFMREFDLPYWDEDFREADTIDGPSDSVAEVLSGFSYNSQLIEQFQRMLGESLTFPVNAAVLLYNFNHQSPTVTQSDGAIQLRFVGVAKYSA</sequence>
<protein>
    <recommendedName>
        <fullName evidence="3">Immunity protein 22</fullName>
    </recommendedName>
</protein>
<name>A0A5C5VJN8_9BACT</name>
<dbReference type="RefSeq" id="WP_146429044.1">
    <property type="nucleotide sequence ID" value="NZ_SJPF01000001.1"/>
</dbReference>
<evidence type="ECO:0000313" key="1">
    <source>
        <dbReference type="EMBL" id="TWT38818.1"/>
    </source>
</evidence>
<gene>
    <name evidence="1" type="ORF">Enr8_05120</name>
</gene>
<comment type="caution">
    <text evidence="1">The sequence shown here is derived from an EMBL/GenBank/DDBJ whole genome shotgun (WGS) entry which is preliminary data.</text>
</comment>